<feature type="active site" description="Proton acceptor" evidence="4">
    <location>
        <position position="43"/>
    </location>
</feature>
<proteinExistence type="inferred from homology"/>
<dbReference type="AlphaFoldDB" id="A0AAW6U4R5"/>
<dbReference type="SUPFAM" id="SSF75005">
    <property type="entry name" value="Arabinanase/levansucrase/invertase"/>
    <property type="match status" value="1"/>
</dbReference>
<feature type="chain" id="PRO_5043992307" evidence="8">
    <location>
        <begin position="19"/>
        <end position="344"/>
    </location>
</feature>
<dbReference type="Proteomes" id="UP001431776">
    <property type="component" value="Unassembled WGS sequence"/>
</dbReference>
<name>A0AAW6U4R5_9BACT</name>
<evidence type="ECO:0000256" key="3">
    <source>
        <dbReference type="ARBA" id="ARBA00023295"/>
    </source>
</evidence>
<evidence type="ECO:0000256" key="6">
    <source>
        <dbReference type="RuleBase" id="RU361187"/>
    </source>
</evidence>
<feature type="active site" description="Proton donor" evidence="4">
    <location>
        <position position="222"/>
    </location>
</feature>
<sequence>MRMWCSLLLILAASGWMAGCRSAEPQSLVLTYENPLWSGYLADPFVLKVGDYYYAYGTGGAPDGREFPILRSRNFTDWEFVGGALARLAEPKLKDYWAPEVAERDGKFYLYYAGDMKMRMAVADHPAGPFRDSGRWMFPDLPFSIDGHAFRDPQSGQWYFYFAKDFFDQRPGTALAMVRLADDMMTPVGPVTTVLRAFADWQIYERNRPLYDKTWDAWHTIEGAAVIHKDGKYYCFYSGGNWQTPGYGVGCAVADHVLGPYVDAHSREAAGVLKSIPGKLIGPGHNSVILGPDGQTYFIVYHSWNDDRSARQICMDPLVWTEQGPKAYQPSRGRKQVQLPLGGD</sequence>
<evidence type="ECO:0000256" key="7">
    <source>
        <dbReference type="SAM" id="MobiDB-lite"/>
    </source>
</evidence>
<dbReference type="RefSeq" id="WP_349246327.1">
    <property type="nucleotide sequence ID" value="NZ_JASCXX010000026.1"/>
</dbReference>
<dbReference type="PANTHER" id="PTHR42812">
    <property type="entry name" value="BETA-XYLOSIDASE"/>
    <property type="match status" value="1"/>
</dbReference>
<feature type="signal peptide" evidence="8">
    <location>
        <begin position="1"/>
        <end position="18"/>
    </location>
</feature>
<dbReference type="Gene3D" id="2.115.10.20">
    <property type="entry name" value="Glycosyl hydrolase domain, family 43"/>
    <property type="match status" value="1"/>
</dbReference>
<keyword evidence="10" id="KW-1185">Reference proteome</keyword>
<evidence type="ECO:0000313" key="10">
    <source>
        <dbReference type="Proteomes" id="UP001431776"/>
    </source>
</evidence>
<evidence type="ECO:0000256" key="5">
    <source>
        <dbReference type="PIRSR" id="PIRSR606710-2"/>
    </source>
</evidence>
<comment type="caution">
    <text evidence="9">The sequence shown here is derived from an EMBL/GenBank/DDBJ whole genome shotgun (WGS) entry which is preliminary data.</text>
</comment>
<keyword evidence="3 6" id="KW-0326">Glycosidase</keyword>
<dbReference type="EMBL" id="JASCXX010000026">
    <property type="protein sequence ID" value="MDI6450918.1"/>
    <property type="molecule type" value="Genomic_DNA"/>
</dbReference>
<dbReference type="InterPro" id="IPR051795">
    <property type="entry name" value="Glycosyl_Hydrlase_43"/>
</dbReference>
<organism evidence="9 10">
    <name type="scientific">Anaerobaca lacustris</name>
    <dbReference type="NCBI Taxonomy" id="3044600"/>
    <lineage>
        <taxon>Bacteria</taxon>
        <taxon>Pseudomonadati</taxon>
        <taxon>Planctomycetota</taxon>
        <taxon>Phycisphaerae</taxon>
        <taxon>Sedimentisphaerales</taxon>
        <taxon>Anaerobacaceae</taxon>
        <taxon>Anaerobaca</taxon>
    </lineage>
</organism>
<accession>A0AAW6U4R5</accession>
<dbReference type="PROSITE" id="PS51257">
    <property type="entry name" value="PROKAR_LIPOPROTEIN"/>
    <property type="match status" value="1"/>
</dbReference>
<keyword evidence="8" id="KW-0732">Signal</keyword>
<feature type="region of interest" description="Disordered" evidence="7">
    <location>
        <begin position="325"/>
        <end position="344"/>
    </location>
</feature>
<dbReference type="Pfam" id="PF04616">
    <property type="entry name" value="Glyco_hydro_43"/>
    <property type="match status" value="1"/>
</dbReference>
<reference evidence="9" key="1">
    <citation type="submission" date="2023-05" db="EMBL/GenBank/DDBJ databases">
        <title>Anaerotaeda fermentans gen. nov., sp. nov., a novel anaerobic planctomycete of the new family within the order Sedimentisphaerales isolated from Taman Peninsula, Russia.</title>
        <authorList>
            <person name="Khomyakova M.A."/>
            <person name="Merkel A.Y."/>
            <person name="Slobodkin A.I."/>
        </authorList>
    </citation>
    <scope>NUCLEOTIDE SEQUENCE</scope>
    <source>
        <strain evidence="9">M17dextr</strain>
    </source>
</reference>
<evidence type="ECO:0000256" key="1">
    <source>
        <dbReference type="ARBA" id="ARBA00009865"/>
    </source>
</evidence>
<evidence type="ECO:0000256" key="2">
    <source>
        <dbReference type="ARBA" id="ARBA00022801"/>
    </source>
</evidence>
<comment type="similarity">
    <text evidence="1 6">Belongs to the glycosyl hydrolase 43 family.</text>
</comment>
<dbReference type="CDD" id="cd08991">
    <property type="entry name" value="GH43_HoAraf43-like"/>
    <property type="match status" value="1"/>
</dbReference>
<evidence type="ECO:0000256" key="4">
    <source>
        <dbReference type="PIRSR" id="PIRSR606710-1"/>
    </source>
</evidence>
<evidence type="ECO:0000256" key="8">
    <source>
        <dbReference type="SAM" id="SignalP"/>
    </source>
</evidence>
<dbReference type="PANTHER" id="PTHR42812:SF5">
    <property type="entry name" value="ENDO-ARABINASE"/>
    <property type="match status" value="1"/>
</dbReference>
<gene>
    <name evidence="9" type="ORF">QJ522_17795</name>
</gene>
<protein>
    <submittedName>
        <fullName evidence="9">Glycoside hydrolase family 43 protein</fullName>
    </submittedName>
</protein>
<keyword evidence="2 6" id="KW-0378">Hydrolase</keyword>
<feature type="site" description="Important for catalytic activity, responsible for pKa modulation of the active site Glu and correct orientation of both the proton donor and substrate" evidence="5">
    <location>
        <position position="146"/>
    </location>
</feature>
<dbReference type="InterPro" id="IPR023296">
    <property type="entry name" value="Glyco_hydro_beta-prop_sf"/>
</dbReference>
<dbReference type="GO" id="GO:0005975">
    <property type="term" value="P:carbohydrate metabolic process"/>
    <property type="evidence" value="ECO:0007669"/>
    <property type="project" value="InterPro"/>
</dbReference>
<evidence type="ECO:0000313" key="9">
    <source>
        <dbReference type="EMBL" id="MDI6450918.1"/>
    </source>
</evidence>
<dbReference type="InterPro" id="IPR006710">
    <property type="entry name" value="Glyco_hydro_43"/>
</dbReference>
<dbReference type="GO" id="GO:0004553">
    <property type="term" value="F:hydrolase activity, hydrolyzing O-glycosyl compounds"/>
    <property type="evidence" value="ECO:0007669"/>
    <property type="project" value="InterPro"/>
</dbReference>